<keyword evidence="14" id="KW-0675">Receptor</keyword>
<accession>A0A250YCV3</accession>
<dbReference type="PROSITE" id="PS50041">
    <property type="entry name" value="C_TYPE_LECTIN_2"/>
    <property type="match status" value="1"/>
</dbReference>
<dbReference type="PANTHER" id="PTHR47494:SF1">
    <property type="entry name" value="NKG2-D TYPE II INTEGRAL MEMBRANE PROTEIN"/>
    <property type="match status" value="1"/>
</dbReference>
<keyword evidence="6" id="KW-0430">Lectin</keyword>
<sequence length="228" mass="26429">MGLIRDRKSNHSSEMRECHNYKFELKNCDACTRWQKQRPALITSKYRQNLSPLFFVRLIAAAMAIRFIVMVTIWTTVFINSLLNQECSVPSNEGYCGPCPTNWVCYRNNCYRFSDESKNWYQSQASCMSQNSSLLKIYSKVDQDFFKLVKSYHWMGLVKIPTNESWQWEDGSILSPNHTGDQTHGLTHDRLTLVKMQNGSCAVYGSSFKAYTENCLTPNTYICMQRAV</sequence>
<keyword evidence="11" id="KW-1064">Adaptive immunity</keyword>
<evidence type="ECO:0000256" key="8">
    <source>
        <dbReference type="ARBA" id="ARBA00022859"/>
    </source>
</evidence>
<dbReference type="Gene3D" id="3.10.100.10">
    <property type="entry name" value="Mannose-Binding Protein A, subunit A"/>
    <property type="match status" value="1"/>
</dbReference>
<evidence type="ECO:0000256" key="15">
    <source>
        <dbReference type="ARBA" id="ARBA00023180"/>
    </source>
</evidence>
<evidence type="ECO:0000256" key="18">
    <source>
        <dbReference type="ARBA" id="ARBA00032264"/>
    </source>
</evidence>
<evidence type="ECO:0000256" key="9">
    <source>
        <dbReference type="ARBA" id="ARBA00022968"/>
    </source>
</evidence>
<proteinExistence type="predicted"/>
<keyword evidence="4" id="KW-0399">Innate immunity</keyword>
<dbReference type="InterPro" id="IPR042169">
    <property type="entry name" value="NKG2D"/>
</dbReference>
<dbReference type="GO" id="GO:0030154">
    <property type="term" value="P:cell differentiation"/>
    <property type="evidence" value="ECO:0007669"/>
    <property type="project" value="UniProtKB-KW"/>
</dbReference>
<reference evidence="21" key="1">
    <citation type="journal article" date="2017" name="G3 (Bethesda)">
        <title>De Novo Genome and Transcriptome Assembly of the Canadian Beaver (Castor canadensis).</title>
        <authorList>
            <person name="Lok S."/>
            <person name="Paton T.A."/>
            <person name="Wang Z."/>
            <person name="Kaur G."/>
            <person name="Walker S."/>
            <person name="Yuen R.K."/>
            <person name="Sung W.W."/>
            <person name="Whitney J."/>
            <person name="Buchanan J.A."/>
            <person name="Trost B."/>
            <person name="Singh N."/>
            <person name="Apresto B."/>
            <person name="Chen N."/>
            <person name="Coole M."/>
            <person name="Dawson T.J."/>
            <person name="Ho K.Y."/>
            <person name="Hu Z."/>
            <person name="Pullenayegum S."/>
            <person name="Samler K."/>
            <person name="Shipstone A."/>
            <person name="Tsoi F."/>
            <person name="Wang T."/>
            <person name="Pereira S.L."/>
            <person name="Rostami P."/>
            <person name="Ryan C.A."/>
            <person name="Tong A.H."/>
            <person name="Ng K."/>
            <person name="Sundaravadanam Y."/>
            <person name="Simpson J.T."/>
            <person name="Lim B.K."/>
            <person name="Engstrom M.D."/>
            <person name="Dutton C.J."/>
            <person name="Kerr K.C."/>
            <person name="Franke M."/>
            <person name="Rapley W."/>
            <person name="Wintle R.F."/>
            <person name="Scherer S.W."/>
        </authorList>
    </citation>
    <scope>NUCLEOTIDE SEQUENCE</scope>
    <source>
        <strain evidence="21">Ward</strain>
        <tissue evidence="21">Leukocyte</tissue>
    </source>
</reference>
<dbReference type="AlphaFoldDB" id="A0A250YCV3"/>
<dbReference type="InterPro" id="IPR001304">
    <property type="entry name" value="C-type_lectin-like"/>
</dbReference>
<evidence type="ECO:0000256" key="4">
    <source>
        <dbReference type="ARBA" id="ARBA00022588"/>
    </source>
</evidence>
<keyword evidence="13" id="KW-1015">Disulfide bond</keyword>
<dbReference type="Pfam" id="PF00059">
    <property type="entry name" value="Lectin_C"/>
    <property type="match status" value="1"/>
</dbReference>
<dbReference type="EMBL" id="GFFW01003330">
    <property type="protein sequence ID" value="JAV41458.1"/>
    <property type="molecule type" value="Transcribed_RNA"/>
</dbReference>
<keyword evidence="3" id="KW-1003">Cell membrane</keyword>
<evidence type="ECO:0000256" key="1">
    <source>
        <dbReference type="ARBA" id="ARBA00004401"/>
    </source>
</evidence>
<dbReference type="SMART" id="SM00034">
    <property type="entry name" value="CLECT"/>
    <property type="match status" value="1"/>
</dbReference>
<keyword evidence="7" id="KW-0221">Differentiation</keyword>
<dbReference type="GO" id="GO:0038023">
    <property type="term" value="F:signaling receptor activity"/>
    <property type="evidence" value="ECO:0007669"/>
    <property type="project" value="TreeGrafter"/>
</dbReference>
<name>A0A250YCV3_CASCN</name>
<keyword evidence="9" id="KW-0735">Signal-anchor</keyword>
<gene>
    <name evidence="21" type="primary">KLRK1</name>
</gene>
<evidence type="ECO:0000256" key="2">
    <source>
        <dbReference type="ARBA" id="ARBA00022268"/>
    </source>
</evidence>
<feature type="domain" description="C-type lectin" evidence="20">
    <location>
        <begin position="106"/>
        <end position="224"/>
    </location>
</feature>
<evidence type="ECO:0000256" key="3">
    <source>
        <dbReference type="ARBA" id="ARBA00022475"/>
    </source>
</evidence>
<dbReference type="GO" id="GO:0002250">
    <property type="term" value="P:adaptive immune response"/>
    <property type="evidence" value="ECO:0007669"/>
    <property type="project" value="UniProtKB-KW"/>
</dbReference>
<comment type="subcellular location">
    <subcellularLocation>
        <location evidence="1">Cell membrane</location>
        <topology evidence="1">Single-pass type II membrane protein</topology>
    </subcellularLocation>
</comment>
<evidence type="ECO:0000313" key="21">
    <source>
        <dbReference type="EMBL" id="JAV41458.1"/>
    </source>
</evidence>
<evidence type="ECO:0000256" key="16">
    <source>
        <dbReference type="ARBA" id="ARBA00029623"/>
    </source>
</evidence>
<dbReference type="InterPro" id="IPR033992">
    <property type="entry name" value="NKR-like_CTLD"/>
</dbReference>
<feature type="transmembrane region" description="Helical" evidence="19">
    <location>
        <begin position="54"/>
        <end position="79"/>
    </location>
</feature>
<evidence type="ECO:0000256" key="19">
    <source>
        <dbReference type="SAM" id="Phobius"/>
    </source>
</evidence>
<evidence type="ECO:0000256" key="12">
    <source>
        <dbReference type="ARBA" id="ARBA00023136"/>
    </source>
</evidence>
<dbReference type="InterPro" id="IPR016187">
    <property type="entry name" value="CTDL_fold"/>
</dbReference>
<organism evidence="21">
    <name type="scientific">Castor canadensis</name>
    <name type="common">American beaver</name>
    <dbReference type="NCBI Taxonomy" id="51338"/>
    <lineage>
        <taxon>Eukaryota</taxon>
        <taxon>Metazoa</taxon>
        <taxon>Chordata</taxon>
        <taxon>Craniata</taxon>
        <taxon>Vertebrata</taxon>
        <taxon>Euteleostomi</taxon>
        <taxon>Mammalia</taxon>
        <taxon>Eutheria</taxon>
        <taxon>Euarchontoglires</taxon>
        <taxon>Glires</taxon>
        <taxon>Rodentia</taxon>
        <taxon>Castorimorpha</taxon>
        <taxon>Castoridae</taxon>
        <taxon>Castor</taxon>
    </lineage>
</organism>
<dbReference type="GO" id="GO:0045954">
    <property type="term" value="P:positive regulation of natural killer cell mediated cytotoxicity"/>
    <property type="evidence" value="ECO:0007669"/>
    <property type="project" value="InterPro"/>
</dbReference>
<dbReference type="GO" id="GO:0009897">
    <property type="term" value="C:external side of plasma membrane"/>
    <property type="evidence" value="ECO:0007669"/>
    <property type="project" value="TreeGrafter"/>
</dbReference>
<dbReference type="InterPro" id="IPR016186">
    <property type="entry name" value="C-type_lectin-like/link_sf"/>
</dbReference>
<keyword evidence="8" id="KW-0391">Immunity</keyword>
<evidence type="ECO:0000256" key="11">
    <source>
        <dbReference type="ARBA" id="ARBA00023130"/>
    </source>
</evidence>
<evidence type="ECO:0000256" key="6">
    <source>
        <dbReference type="ARBA" id="ARBA00022734"/>
    </source>
</evidence>
<evidence type="ECO:0000259" key="20">
    <source>
        <dbReference type="PROSITE" id="PS50041"/>
    </source>
</evidence>
<evidence type="ECO:0000256" key="7">
    <source>
        <dbReference type="ARBA" id="ARBA00022782"/>
    </source>
</evidence>
<keyword evidence="12 19" id="KW-0472">Membrane</keyword>
<dbReference type="CDD" id="cd03593">
    <property type="entry name" value="CLECT_NK_receptors_like"/>
    <property type="match status" value="1"/>
</dbReference>
<evidence type="ECO:0000256" key="13">
    <source>
        <dbReference type="ARBA" id="ARBA00023157"/>
    </source>
</evidence>
<dbReference type="PANTHER" id="PTHR47494">
    <property type="entry name" value="NKG2-D TYPE II INTEGRAL MEMBRANE PROTEIN"/>
    <property type="match status" value="1"/>
</dbReference>
<dbReference type="GO" id="GO:0045087">
    <property type="term" value="P:innate immune response"/>
    <property type="evidence" value="ECO:0007669"/>
    <property type="project" value="UniProtKB-KW"/>
</dbReference>
<protein>
    <recommendedName>
        <fullName evidence="2">NKG2-D type II integral membrane protein</fullName>
    </recommendedName>
    <alternativeName>
        <fullName evidence="18">Killer cell lectin-like receptor subfamily K member 1</fullName>
    </alternativeName>
    <alternativeName>
        <fullName evidence="16">NK cell receptor D</fullName>
    </alternativeName>
    <alternativeName>
        <fullName evidence="17">NKG2-D-activating NK receptor</fullName>
    </alternativeName>
</protein>
<keyword evidence="10 19" id="KW-1133">Transmembrane helix</keyword>
<keyword evidence="5 19" id="KW-0812">Transmembrane</keyword>
<dbReference type="SUPFAM" id="SSF56436">
    <property type="entry name" value="C-type lectin-like"/>
    <property type="match status" value="1"/>
</dbReference>
<dbReference type="GO" id="GO:0030246">
    <property type="term" value="F:carbohydrate binding"/>
    <property type="evidence" value="ECO:0007669"/>
    <property type="project" value="UniProtKB-KW"/>
</dbReference>
<evidence type="ECO:0000256" key="5">
    <source>
        <dbReference type="ARBA" id="ARBA00022692"/>
    </source>
</evidence>
<evidence type="ECO:0000256" key="14">
    <source>
        <dbReference type="ARBA" id="ARBA00023170"/>
    </source>
</evidence>
<evidence type="ECO:0000256" key="10">
    <source>
        <dbReference type="ARBA" id="ARBA00022989"/>
    </source>
</evidence>
<evidence type="ECO:0000256" key="17">
    <source>
        <dbReference type="ARBA" id="ARBA00030488"/>
    </source>
</evidence>
<keyword evidence="15" id="KW-0325">Glycoprotein</keyword>